<gene>
    <name evidence="1" type="ORF">CK501_14450</name>
</gene>
<proteinExistence type="predicted"/>
<keyword evidence="2" id="KW-1185">Reference proteome</keyword>
<sequence length="76" mass="8643">MGQVTIYLDDETEKKMIANARVMKLSKSKWIAGVIQEKLVDQWPDTVRELAGSWGDFPSLDELRAEASTDTERETL</sequence>
<dbReference type="EMBL" id="NSKD01000008">
    <property type="protein sequence ID" value="PAU77887.1"/>
    <property type="molecule type" value="Genomic_DNA"/>
</dbReference>
<dbReference type="AlphaFoldDB" id="A0A2A2EZV1"/>
<protein>
    <submittedName>
        <fullName evidence="1">CopG family transcriptional regulator</fullName>
    </submittedName>
</protein>
<evidence type="ECO:0000313" key="2">
    <source>
        <dbReference type="Proteomes" id="UP000218896"/>
    </source>
</evidence>
<evidence type="ECO:0000313" key="1">
    <source>
        <dbReference type="EMBL" id="PAU77887.1"/>
    </source>
</evidence>
<dbReference type="OrthoDB" id="5472118at2"/>
<comment type="caution">
    <text evidence="1">The sequence shown here is derived from an EMBL/GenBank/DDBJ whole genome shotgun (WGS) entry which is preliminary data.</text>
</comment>
<dbReference type="RefSeq" id="WP_095618452.1">
    <property type="nucleotide sequence ID" value="NZ_NSKD01000008.1"/>
</dbReference>
<accession>A0A2A2EZV1</accession>
<dbReference type="Proteomes" id="UP000218896">
    <property type="component" value="Unassembled WGS sequence"/>
</dbReference>
<reference evidence="1 2" key="1">
    <citation type="submission" date="2017-08" db="EMBL/GenBank/DDBJ databases">
        <title>Halovibrio sewagensis sp. nov., isolated from wastewater of high salinity.</title>
        <authorList>
            <person name="Dong X."/>
            <person name="Zhang G."/>
        </authorList>
    </citation>
    <scope>NUCLEOTIDE SEQUENCE [LARGE SCALE GENOMIC DNA]</scope>
    <source>
        <strain evidence="1 2">YL5-2</strain>
    </source>
</reference>
<name>A0A2A2EZV1_9GAMM</name>
<organism evidence="1 2">
    <name type="scientific">Halovibrio salipaludis</name>
    <dbReference type="NCBI Taxonomy" id="2032626"/>
    <lineage>
        <taxon>Bacteria</taxon>
        <taxon>Pseudomonadati</taxon>
        <taxon>Pseudomonadota</taxon>
        <taxon>Gammaproteobacteria</taxon>
        <taxon>Oceanospirillales</taxon>
        <taxon>Halomonadaceae</taxon>
        <taxon>Halovibrio</taxon>
    </lineage>
</organism>